<comment type="caution">
    <text evidence="1">The sequence shown here is derived from an EMBL/GenBank/DDBJ whole genome shotgun (WGS) entry which is preliminary data.</text>
</comment>
<name>A0A444HM31_RHILE</name>
<sequence>MRSKTVERVAIIGGGPAGLAVGQALAKHRIKFLLFEAGRTLAERKHDVADHLGSGIGGAGLFSDGKFSFFPSGTHLYTLESRSRLEDAYGAIERQLAEVGIPAPSFDPDAETSFLGTGQPMICKDYPSTYGSLAQRNALIAAMMHEFSNLILANTRVEMIIPSPQGYLVQSRGPDGDLREEFFTHLAIATGRFGPQALRSMMTAPIAMTDLRYEFGIRIEHPNGVGFLNAVKRPDVKYILDAACTEVRTFCTCRDGEVWMIPYGGTAALSGRSDGPPSGYSNFGLLARFGGNNLDRGRQIWADLQQRLGNDTTATWQPLTEFLDRPSISQAFEFGKADRPWFPRQKFSRGDVAALLHPELYRILAESARMLIMQFPDMATPETVCIFPSVEGVGAFPTVDAALQNHSGRIWYCGDVVGRFRGLVPALVSGHYVGTSIAACLRESAAEELHDVQTVAAQ</sequence>
<dbReference type="Gene3D" id="3.50.50.60">
    <property type="entry name" value="FAD/NAD(P)-binding domain"/>
    <property type="match status" value="1"/>
</dbReference>
<evidence type="ECO:0008006" key="3">
    <source>
        <dbReference type="Google" id="ProtNLM"/>
    </source>
</evidence>
<organism evidence="1 2">
    <name type="scientific">Rhizobium leguminosarum</name>
    <dbReference type="NCBI Taxonomy" id="384"/>
    <lineage>
        <taxon>Bacteria</taxon>
        <taxon>Pseudomonadati</taxon>
        <taxon>Pseudomonadota</taxon>
        <taxon>Alphaproteobacteria</taxon>
        <taxon>Hyphomicrobiales</taxon>
        <taxon>Rhizobiaceae</taxon>
        <taxon>Rhizobium/Agrobacterium group</taxon>
        <taxon>Rhizobium</taxon>
    </lineage>
</organism>
<evidence type="ECO:0000313" key="2">
    <source>
        <dbReference type="Proteomes" id="UP000283817"/>
    </source>
</evidence>
<gene>
    <name evidence="1" type="ORF">EHI47_31770</name>
</gene>
<dbReference type="PANTHER" id="PTHR43106">
    <property type="entry name" value="DEHYDROGENASE-RELATED"/>
    <property type="match status" value="1"/>
</dbReference>
<reference evidence="1 2" key="1">
    <citation type="submission" date="2019-01" db="EMBL/GenBank/DDBJ databases">
        <title>RHIZO-ID as a novel technology for direct rhizobia identification.</title>
        <authorList>
            <person name="De Meyer S.E."/>
        </authorList>
    </citation>
    <scope>NUCLEOTIDE SEQUENCE [LARGE SCALE GENOMIC DNA]</scope>
    <source>
        <strain evidence="1 2">WSM448</strain>
    </source>
</reference>
<proteinExistence type="predicted"/>
<evidence type="ECO:0000313" key="1">
    <source>
        <dbReference type="EMBL" id="RWX23172.1"/>
    </source>
</evidence>
<dbReference type="EMBL" id="SBHX01000079">
    <property type="protein sequence ID" value="RWX23172.1"/>
    <property type="molecule type" value="Genomic_DNA"/>
</dbReference>
<dbReference type="RefSeq" id="WP_128412256.1">
    <property type="nucleotide sequence ID" value="NZ_SBHX01000079.1"/>
</dbReference>
<accession>A0A444HM31</accession>
<dbReference type="Proteomes" id="UP000283817">
    <property type="component" value="Unassembled WGS sequence"/>
</dbReference>
<dbReference type="InterPro" id="IPR036188">
    <property type="entry name" value="FAD/NAD-bd_sf"/>
</dbReference>
<dbReference type="Pfam" id="PF13450">
    <property type="entry name" value="NAD_binding_8"/>
    <property type="match status" value="1"/>
</dbReference>
<dbReference type="AlphaFoldDB" id="A0A444HM31"/>
<protein>
    <recommendedName>
        <fullName evidence="3">NAD(P)-binding protein</fullName>
    </recommendedName>
</protein>
<dbReference type="SUPFAM" id="SSF51905">
    <property type="entry name" value="FAD/NAD(P)-binding domain"/>
    <property type="match status" value="1"/>
</dbReference>
<dbReference type="PANTHER" id="PTHR43106:SF1">
    <property type="entry name" value="DEHYDROGENASE-RELATED"/>
    <property type="match status" value="1"/>
</dbReference>